<proteinExistence type="predicted"/>
<reference evidence="2 3" key="1">
    <citation type="submission" date="2024-01" db="EMBL/GenBank/DDBJ databases">
        <title>Genomic insights into the taxonomy and metabolism of the cyanobacterium Pannus brasiliensis CCIBt3594.</title>
        <authorList>
            <person name="Machado M."/>
            <person name="Botero N.B."/>
            <person name="Andreote A.P.D."/>
            <person name="Feitosa A.M.T."/>
            <person name="Popin R."/>
            <person name="Sivonen K."/>
            <person name="Fiore M.F."/>
        </authorList>
    </citation>
    <scope>NUCLEOTIDE SEQUENCE [LARGE SCALE GENOMIC DNA]</scope>
    <source>
        <strain evidence="2 3">CCIBt3594</strain>
    </source>
</reference>
<keyword evidence="3" id="KW-1185">Reference proteome</keyword>
<protein>
    <recommendedName>
        <fullName evidence="4">MarR family transcriptional regulator</fullName>
    </recommendedName>
</protein>
<accession>A0AAW9QW01</accession>
<name>A0AAW9QW01_9CHRO</name>
<sequence>MLKKTLSVVLDRIPESGIGETELAIETGIQKLADLRSRLNELLKQGQIEQCEENPEHWRRVRGNRIPDDAEVLELIPADGIDPVSIAVYLKTSVPCVNTALKRLKNQGRIQQKGEDWYKNDTSNVDQARIADNNGEIEFQVHIPEDSAGRISIYDERGRETGGETPDRRGNISLDTGTGELTYDELEDRTRLERKIAIGFYEAGTALAEIRDRALYRDKWKTFENYVLDRFGWRKTHAYCQIKAAAIYDELAEMSANSGHQISFPLPTAETQIRPLSALTKDDRQSVWIEAVERANNRVPSEAVVKKVVKEFQRRDPVPNPYTVGAIVTAKGKKGWFVVRDVNDFSCTCHSPLGQEEVFHHFDLKEIDYPADQRQFMSDLQERLSLLWKAGDRLDGDRDASTVKAIVQALALNVSGFFTDLQKTLLETAEKVAGVEEF</sequence>
<dbReference type="AlphaFoldDB" id="A0AAW9QW01"/>
<feature type="compositionally biased region" description="Basic and acidic residues" evidence="1">
    <location>
        <begin position="157"/>
        <end position="170"/>
    </location>
</feature>
<comment type="caution">
    <text evidence="2">The sequence shown here is derived from an EMBL/GenBank/DDBJ whole genome shotgun (WGS) entry which is preliminary data.</text>
</comment>
<evidence type="ECO:0000313" key="2">
    <source>
        <dbReference type="EMBL" id="MEG3437678.1"/>
    </source>
</evidence>
<feature type="region of interest" description="Disordered" evidence="1">
    <location>
        <begin position="157"/>
        <end position="176"/>
    </location>
</feature>
<dbReference type="Proteomes" id="UP001328733">
    <property type="component" value="Unassembled WGS sequence"/>
</dbReference>
<evidence type="ECO:0000313" key="3">
    <source>
        <dbReference type="Proteomes" id="UP001328733"/>
    </source>
</evidence>
<dbReference type="EMBL" id="JBAFSM010000018">
    <property type="protein sequence ID" value="MEG3437678.1"/>
    <property type="molecule type" value="Genomic_DNA"/>
</dbReference>
<gene>
    <name evidence="2" type="ORF">V0288_11160</name>
</gene>
<evidence type="ECO:0008006" key="4">
    <source>
        <dbReference type="Google" id="ProtNLM"/>
    </source>
</evidence>
<dbReference type="RefSeq" id="WP_332865158.1">
    <property type="nucleotide sequence ID" value="NZ_JBAFSM010000018.1"/>
</dbReference>
<organism evidence="2 3">
    <name type="scientific">Pannus brasiliensis CCIBt3594</name>
    <dbReference type="NCBI Taxonomy" id="1427578"/>
    <lineage>
        <taxon>Bacteria</taxon>
        <taxon>Bacillati</taxon>
        <taxon>Cyanobacteriota</taxon>
        <taxon>Cyanophyceae</taxon>
        <taxon>Oscillatoriophycideae</taxon>
        <taxon>Chroococcales</taxon>
        <taxon>Microcystaceae</taxon>
        <taxon>Pannus</taxon>
    </lineage>
</organism>
<evidence type="ECO:0000256" key="1">
    <source>
        <dbReference type="SAM" id="MobiDB-lite"/>
    </source>
</evidence>